<dbReference type="STRING" id="91928.A0A0D2B2S9"/>
<feature type="compositionally biased region" description="Basic and acidic residues" evidence="2">
    <location>
        <begin position="143"/>
        <end position="158"/>
    </location>
</feature>
<feature type="region of interest" description="Disordered" evidence="2">
    <location>
        <begin position="1"/>
        <end position="39"/>
    </location>
</feature>
<reference evidence="3 4" key="1">
    <citation type="submission" date="2015-01" db="EMBL/GenBank/DDBJ databases">
        <title>The Genome Sequence of Exophiala spinifera CBS89968.</title>
        <authorList>
            <consortium name="The Broad Institute Genomics Platform"/>
            <person name="Cuomo C."/>
            <person name="de Hoog S."/>
            <person name="Gorbushina A."/>
            <person name="Stielow B."/>
            <person name="Teixiera M."/>
            <person name="Abouelleil A."/>
            <person name="Chapman S.B."/>
            <person name="Priest M."/>
            <person name="Young S.K."/>
            <person name="Wortman J."/>
            <person name="Nusbaum C."/>
            <person name="Birren B."/>
        </authorList>
    </citation>
    <scope>NUCLEOTIDE SEQUENCE [LARGE SCALE GENOMIC DNA]</scope>
    <source>
        <strain evidence="3 4">CBS 89968</strain>
    </source>
</reference>
<feature type="compositionally biased region" description="Basic and acidic residues" evidence="2">
    <location>
        <begin position="28"/>
        <end position="39"/>
    </location>
</feature>
<feature type="compositionally biased region" description="Polar residues" evidence="2">
    <location>
        <begin position="342"/>
        <end position="355"/>
    </location>
</feature>
<feature type="compositionally biased region" description="Basic and acidic residues" evidence="2">
    <location>
        <begin position="321"/>
        <end position="341"/>
    </location>
</feature>
<dbReference type="VEuPathDB" id="FungiDB:PV08_08425"/>
<dbReference type="PANTHER" id="PTHR31996:SF2">
    <property type="entry name" value="COILED-COIL DOMAIN-CONTAINING PROTEIN 115"/>
    <property type="match status" value="1"/>
</dbReference>
<dbReference type="GeneID" id="27335508"/>
<feature type="compositionally biased region" description="Basic and acidic residues" evidence="2">
    <location>
        <begin position="377"/>
        <end position="387"/>
    </location>
</feature>
<keyword evidence="4" id="KW-1185">Reference proteome</keyword>
<dbReference type="Pfam" id="PF21730">
    <property type="entry name" value="Vma22_CCDC115"/>
    <property type="match status" value="2"/>
</dbReference>
<dbReference type="InterPro" id="IPR040357">
    <property type="entry name" value="Vma22/CCDC115"/>
</dbReference>
<evidence type="ECO:0000313" key="3">
    <source>
        <dbReference type="EMBL" id="KIW13238.1"/>
    </source>
</evidence>
<dbReference type="OrthoDB" id="408631at2759"/>
<dbReference type="RefSeq" id="XP_016233454.1">
    <property type="nucleotide sequence ID" value="XM_016382751.1"/>
</dbReference>
<accession>A0A0D2B2S9</accession>
<feature type="compositionally biased region" description="Polar residues" evidence="2">
    <location>
        <begin position="109"/>
        <end position="121"/>
    </location>
</feature>
<evidence type="ECO:0000313" key="4">
    <source>
        <dbReference type="Proteomes" id="UP000053328"/>
    </source>
</evidence>
<feature type="region of interest" description="Disordered" evidence="2">
    <location>
        <begin position="320"/>
        <end position="387"/>
    </location>
</feature>
<evidence type="ECO:0000256" key="1">
    <source>
        <dbReference type="ARBA" id="ARBA00093634"/>
    </source>
</evidence>
<feature type="compositionally biased region" description="Low complexity" evidence="2">
    <location>
        <begin position="192"/>
        <end position="230"/>
    </location>
</feature>
<dbReference type="EMBL" id="KN847497">
    <property type="protein sequence ID" value="KIW13238.1"/>
    <property type="molecule type" value="Genomic_DNA"/>
</dbReference>
<dbReference type="AlphaFoldDB" id="A0A0D2B2S9"/>
<feature type="compositionally biased region" description="Low complexity" evidence="2">
    <location>
        <begin position="361"/>
        <end position="375"/>
    </location>
</feature>
<name>A0A0D2B2S9_9EURO</name>
<dbReference type="PANTHER" id="PTHR31996">
    <property type="entry name" value="COILED-COIL DOMAIN-CONTAINING PROTEIN 115"/>
    <property type="match status" value="1"/>
</dbReference>
<gene>
    <name evidence="3" type="ORF">PV08_08425</name>
</gene>
<proteinExistence type="predicted"/>
<feature type="region of interest" description="Disordered" evidence="2">
    <location>
        <begin position="107"/>
        <end position="253"/>
    </location>
</feature>
<protein>
    <recommendedName>
        <fullName evidence="1">Vacuolar ATPase assembly protein VMA22</fullName>
    </recommendedName>
</protein>
<feature type="compositionally biased region" description="Low complexity" evidence="2">
    <location>
        <begin position="167"/>
        <end position="179"/>
    </location>
</feature>
<dbReference type="Proteomes" id="UP000053328">
    <property type="component" value="Unassembled WGS sequence"/>
</dbReference>
<evidence type="ECO:0000256" key="2">
    <source>
        <dbReference type="SAM" id="MobiDB-lite"/>
    </source>
</evidence>
<dbReference type="GO" id="GO:0051082">
    <property type="term" value="F:unfolded protein binding"/>
    <property type="evidence" value="ECO:0007669"/>
    <property type="project" value="TreeGrafter"/>
</dbReference>
<sequence length="387" mass="42250">MSSTHLPSPPSSRPTSPIPATKDVNIAPRREEKEEHEEKALSERLDDLLASYLALLDTYTSLRAQVSKDFASGFYSLAQANRNSTLGPGRRYGEEGYDERMKASKTVYIKQSGSQSQPTTKQVRRLKDETPPNKDAPTQYQDPSREDEHCKDTQKAGEDDQANLKKSVPPSRSSSSSNPIHATSQPTPCCYTYSVRSNSNSTTTTKDGTASTLASSSSSSSSSAPPTASSDEIAASDAQDKDEPKPKTKAEAISKDPLKWYGILVPPALRQCQSHFNASVSSTIPELLGTMSALQQLEMSIWEVRQALGIVEEYGYGWDQLPEKPAESKTRDNRARAKTENEVSASGLTLEQGQSRRTHPASKSPLLLSPSSPASRTEPRSRVLKLD</sequence>
<dbReference type="GO" id="GO:0070072">
    <property type="term" value="P:vacuolar proton-transporting V-type ATPase complex assembly"/>
    <property type="evidence" value="ECO:0007669"/>
    <property type="project" value="InterPro"/>
</dbReference>
<organism evidence="3 4">
    <name type="scientific">Exophiala spinifera</name>
    <dbReference type="NCBI Taxonomy" id="91928"/>
    <lineage>
        <taxon>Eukaryota</taxon>
        <taxon>Fungi</taxon>
        <taxon>Dikarya</taxon>
        <taxon>Ascomycota</taxon>
        <taxon>Pezizomycotina</taxon>
        <taxon>Eurotiomycetes</taxon>
        <taxon>Chaetothyriomycetidae</taxon>
        <taxon>Chaetothyriales</taxon>
        <taxon>Herpotrichiellaceae</taxon>
        <taxon>Exophiala</taxon>
    </lineage>
</organism>
<dbReference type="GO" id="GO:1990871">
    <property type="term" value="C:Vma12-Vma22 assembly complex"/>
    <property type="evidence" value="ECO:0007669"/>
    <property type="project" value="TreeGrafter"/>
</dbReference>
<feature type="compositionally biased region" description="Basic and acidic residues" evidence="2">
    <location>
        <begin position="238"/>
        <end position="253"/>
    </location>
</feature>
<dbReference type="HOGENOM" id="CLU_057721_3_0_1"/>